<dbReference type="GO" id="GO:0043565">
    <property type="term" value="F:sequence-specific DNA binding"/>
    <property type="evidence" value="ECO:0007669"/>
    <property type="project" value="InterPro"/>
</dbReference>
<evidence type="ECO:0000256" key="2">
    <source>
        <dbReference type="ARBA" id="ARBA00023125"/>
    </source>
</evidence>
<dbReference type="PANTHER" id="PTHR47893">
    <property type="entry name" value="REGULATORY PROTEIN PCHR"/>
    <property type="match status" value="1"/>
</dbReference>
<dbReference type="Pfam" id="PF12833">
    <property type="entry name" value="HTH_18"/>
    <property type="match status" value="1"/>
</dbReference>
<name>E1QIS0_DESB2</name>
<keyword evidence="3" id="KW-0804">Transcription</keyword>
<dbReference type="PROSITE" id="PS01124">
    <property type="entry name" value="HTH_ARAC_FAMILY_2"/>
    <property type="match status" value="1"/>
</dbReference>
<evidence type="ECO:0000259" key="5">
    <source>
        <dbReference type="PROSITE" id="PS01124"/>
    </source>
</evidence>
<gene>
    <name evidence="6" type="ordered locus">Deba_1125</name>
</gene>
<dbReference type="PRINTS" id="PR00032">
    <property type="entry name" value="HTHARAC"/>
</dbReference>
<dbReference type="RefSeq" id="WP_013257947.1">
    <property type="nucleotide sequence ID" value="NC_014365.1"/>
</dbReference>
<dbReference type="eggNOG" id="COG2207">
    <property type="taxonomic scope" value="Bacteria"/>
</dbReference>
<organism evidence="6 7">
    <name type="scientific">Desulfarculus baarsii (strain ATCC 33931 / DSM 2075 / LMG 7858 / VKM B-1802 / 2st14)</name>
    <dbReference type="NCBI Taxonomy" id="644282"/>
    <lineage>
        <taxon>Bacteria</taxon>
        <taxon>Pseudomonadati</taxon>
        <taxon>Thermodesulfobacteriota</taxon>
        <taxon>Desulfarculia</taxon>
        <taxon>Desulfarculales</taxon>
        <taxon>Desulfarculaceae</taxon>
        <taxon>Desulfarculus</taxon>
    </lineage>
</organism>
<dbReference type="Gene3D" id="1.10.10.60">
    <property type="entry name" value="Homeodomain-like"/>
    <property type="match status" value="2"/>
</dbReference>
<sequence length="328" mass="36069">MGGEAKGLVRRGEESSLAGLEESGVPAGVEGQLMEVKPGLRVAAVDCRPQDDLRIEFETGEAPLEFSYYLAGRARYLIDHERGEHAFVSEAGLNTVAAFPRSRAVMEIPAGVNARMVAIHIEAHVIADHLAERPNAVVPELAHAAENGVFPYCFRPSTMPPSMAIVANQILSCPYHGAVRRLFYESKTLELMALQLSQLLASHRPTAHAPLNRQESGRIQAARNILLDDLQNPPSLFQLAGAVGMTHTKLNKGFRDVFGTTVFDYLRRQRLEQSRLMIDADEMNMAEIAYATGFSSPSHFAKAFLAYFGVQPSAYLKEAKGRRGVRPR</sequence>
<feature type="domain" description="HTH araC/xylS-type" evidence="5">
    <location>
        <begin position="220"/>
        <end position="318"/>
    </location>
</feature>
<evidence type="ECO:0000256" key="1">
    <source>
        <dbReference type="ARBA" id="ARBA00023015"/>
    </source>
</evidence>
<dbReference type="PANTHER" id="PTHR47893:SF1">
    <property type="entry name" value="REGULATORY PROTEIN PCHR"/>
    <property type="match status" value="1"/>
</dbReference>
<keyword evidence="1" id="KW-0805">Transcription regulation</keyword>
<proteinExistence type="predicted"/>
<evidence type="ECO:0000256" key="4">
    <source>
        <dbReference type="SAM" id="MobiDB-lite"/>
    </source>
</evidence>
<dbReference type="SMART" id="SM00342">
    <property type="entry name" value="HTH_ARAC"/>
    <property type="match status" value="1"/>
</dbReference>
<dbReference type="InterPro" id="IPR018060">
    <property type="entry name" value="HTH_AraC"/>
</dbReference>
<dbReference type="EMBL" id="CP002085">
    <property type="protein sequence ID" value="ADK84493.1"/>
    <property type="molecule type" value="Genomic_DNA"/>
</dbReference>
<keyword evidence="2" id="KW-0238">DNA-binding</keyword>
<dbReference type="GO" id="GO:0003700">
    <property type="term" value="F:DNA-binding transcription factor activity"/>
    <property type="evidence" value="ECO:0007669"/>
    <property type="project" value="InterPro"/>
</dbReference>
<dbReference type="KEGG" id="dbr:Deba_1125"/>
<keyword evidence="7" id="KW-1185">Reference proteome</keyword>
<dbReference type="STRING" id="644282.Deba_1125"/>
<dbReference type="SUPFAM" id="SSF46689">
    <property type="entry name" value="Homeodomain-like"/>
    <property type="match status" value="2"/>
</dbReference>
<dbReference type="AlphaFoldDB" id="E1QIS0"/>
<evidence type="ECO:0000256" key="3">
    <source>
        <dbReference type="ARBA" id="ARBA00023163"/>
    </source>
</evidence>
<evidence type="ECO:0000313" key="7">
    <source>
        <dbReference type="Proteomes" id="UP000009047"/>
    </source>
</evidence>
<dbReference type="InterPro" id="IPR009057">
    <property type="entry name" value="Homeodomain-like_sf"/>
</dbReference>
<dbReference type="InterPro" id="IPR020449">
    <property type="entry name" value="Tscrpt_reg_AraC-type_HTH"/>
</dbReference>
<dbReference type="HOGENOM" id="CLU_052345_4_2_7"/>
<feature type="region of interest" description="Disordered" evidence="4">
    <location>
        <begin position="1"/>
        <end position="22"/>
    </location>
</feature>
<dbReference type="Proteomes" id="UP000009047">
    <property type="component" value="Chromosome"/>
</dbReference>
<dbReference type="InterPro" id="IPR053142">
    <property type="entry name" value="PchR_regulatory_protein"/>
</dbReference>
<evidence type="ECO:0000313" key="6">
    <source>
        <dbReference type="EMBL" id="ADK84493.1"/>
    </source>
</evidence>
<accession>E1QIS0</accession>
<reference evidence="6 7" key="1">
    <citation type="journal article" date="2010" name="Stand. Genomic Sci.">
        <title>Complete genome sequence of Desulfarculus baarsii type strain (2st14).</title>
        <authorList>
            <person name="Sun H."/>
            <person name="Spring S."/>
            <person name="Lapidus A."/>
            <person name="Davenport K."/>
            <person name="Del Rio T.G."/>
            <person name="Tice H."/>
            <person name="Nolan M."/>
            <person name="Copeland A."/>
            <person name="Cheng J.F."/>
            <person name="Lucas S."/>
            <person name="Tapia R."/>
            <person name="Goodwin L."/>
            <person name="Pitluck S."/>
            <person name="Ivanova N."/>
            <person name="Pagani I."/>
            <person name="Mavromatis K."/>
            <person name="Ovchinnikova G."/>
            <person name="Pati A."/>
            <person name="Chen A."/>
            <person name="Palaniappan K."/>
            <person name="Hauser L."/>
            <person name="Chang Y.J."/>
            <person name="Jeffries C.D."/>
            <person name="Detter J.C."/>
            <person name="Han C."/>
            <person name="Rohde M."/>
            <person name="Brambilla E."/>
            <person name="Goker M."/>
            <person name="Woyke T."/>
            <person name="Bristow J."/>
            <person name="Eisen J.A."/>
            <person name="Markowitz V."/>
            <person name="Hugenholtz P."/>
            <person name="Kyrpides N.C."/>
            <person name="Klenk H.P."/>
            <person name="Land M."/>
        </authorList>
    </citation>
    <scope>NUCLEOTIDE SEQUENCE [LARGE SCALE GENOMIC DNA]</scope>
    <source>
        <strain evidence="7">ATCC 33931 / DSM 2075 / LMG 7858 / VKM B-1802 / 2st14</strain>
    </source>
</reference>
<protein>
    <submittedName>
        <fullName evidence="6">Transcriptional regulator, AraC family</fullName>
    </submittedName>
</protein>
<dbReference type="OrthoDB" id="5421880at2"/>